<dbReference type="EC" id="2.7.1.130" evidence="3 13"/>
<keyword evidence="8 13" id="KW-0547">Nucleotide-binding</keyword>
<evidence type="ECO:0000256" key="9">
    <source>
        <dbReference type="ARBA" id="ARBA00022777"/>
    </source>
</evidence>
<proteinExistence type="inferred from homology"/>
<dbReference type="PANTHER" id="PTHR42724">
    <property type="entry name" value="TETRAACYLDISACCHARIDE 4'-KINASE"/>
    <property type="match status" value="1"/>
</dbReference>
<comment type="similarity">
    <text evidence="13">Belongs to the LpxK family.</text>
</comment>
<dbReference type="HAMAP" id="MF_00409">
    <property type="entry name" value="LpxK"/>
    <property type="match status" value="1"/>
</dbReference>
<dbReference type="InterPro" id="IPR003758">
    <property type="entry name" value="LpxK"/>
</dbReference>
<evidence type="ECO:0000256" key="6">
    <source>
        <dbReference type="ARBA" id="ARBA00022556"/>
    </source>
</evidence>
<dbReference type="GO" id="GO:0009244">
    <property type="term" value="P:lipopolysaccharide core region biosynthetic process"/>
    <property type="evidence" value="ECO:0007669"/>
    <property type="project" value="TreeGrafter"/>
</dbReference>
<feature type="binding site" evidence="13">
    <location>
        <begin position="52"/>
        <end position="59"/>
    </location>
    <ligand>
        <name>ATP</name>
        <dbReference type="ChEBI" id="CHEBI:30616"/>
    </ligand>
</feature>
<dbReference type="NCBIfam" id="TIGR00682">
    <property type="entry name" value="lpxK"/>
    <property type="match status" value="1"/>
</dbReference>
<evidence type="ECO:0000256" key="12">
    <source>
        <dbReference type="ARBA" id="ARBA00029757"/>
    </source>
</evidence>
<keyword evidence="11 13" id="KW-0443">Lipid metabolism</keyword>
<dbReference type="GO" id="GO:0005524">
    <property type="term" value="F:ATP binding"/>
    <property type="evidence" value="ECO:0007669"/>
    <property type="project" value="UniProtKB-UniRule"/>
</dbReference>
<comment type="pathway">
    <text evidence="2 13">Glycolipid biosynthesis; lipid IV(A) biosynthesis; lipid IV(A) from (3R)-3-hydroxytetradecanoyl-[acyl-carrier-protein] and UDP-N-acetyl-alpha-D-glucosamine: step 6/6.</text>
</comment>
<dbReference type="UniPathway" id="UPA00359">
    <property type="reaction ID" value="UER00482"/>
</dbReference>
<evidence type="ECO:0000313" key="15">
    <source>
        <dbReference type="Proteomes" id="UP000285864"/>
    </source>
</evidence>
<dbReference type="AlphaFoldDB" id="A0A412GY07"/>
<dbReference type="GO" id="GO:0009245">
    <property type="term" value="P:lipid A biosynthetic process"/>
    <property type="evidence" value="ECO:0007669"/>
    <property type="project" value="UniProtKB-UniRule"/>
</dbReference>
<keyword evidence="15" id="KW-1185">Reference proteome</keyword>
<accession>A0A412GY07</accession>
<evidence type="ECO:0000256" key="7">
    <source>
        <dbReference type="ARBA" id="ARBA00022679"/>
    </source>
</evidence>
<evidence type="ECO:0000256" key="13">
    <source>
        <dbReference type="HAMAP-Rule" id="MF_00409"/>
    </source>
</evidence>
<dbReference type="InterPro" id="IPR027417">
    <property type="entry name" value="P-loop_NTPase"/>
</dbReference>
<dbReference type="RefSeq" id="WP_118482951.1">
    <property type="nucleotide sequence ID" value="NZ_CAUBEO010000098.1"/>
</dbReference>
<evidence type="ECO:0000313" key="14">
    <source>
        <dbReference type="EMBL" id="RGR99797.1"/>
    </source>
</evidence>
<dbReference type="GO" id="GO:0009029">
    <property type="term" value="F:lipid-A 4'-kinase activity"/>
    <property type="evidence" value="ECO:0007669"/>
    <property type="project" value="UniProtKB-UniRule"/>
</dbReference>
<keyword evidence="6 13" id="KW-0441">Lipid A biosynthesis</keyword>
<evidence type="ECO:0000256" key="5">
    <source>
        <dbReference type="ARBA" id="ARBA00022516"/>
    </source>
</evidence>
<comment type="function">
    <text evidence="1 13">Transfers the gamma-phosphate of ATP to the 4'-position of a tetraacyldisaccharide 1-phosphate intermediate (termed DS-1-P) to form tetraacyldisaccharide 1,4'-bis-phosphate (lipid IVA).</text>
</comment>
<dbReference type="GO" id="GO:0005886">
    <property type="term" value="C:plasma membrane"/>
    <property type="evidence" value="ECO:0007669"/>
    <property type="project" value="TreeGrafter"/>
</dbReference>
<dbReference type="GeneID" id="79859351"/>
<evidence type="ECO:0000256" key="2">
    <source>
        <dbReference type="ARBA" id="ARBA00004870"/>
    </source>
</evidence>
<sequence>MKLERKIKIYHGLLPLACLYRLGVSIRNWMFDRGILHSQSFPLPVICVGNISVGGTGKTPHTEYLIRLLQNEFQVAVLSRGYKRKSKGFVLATPETDADQIGDEPYQMAHKFPDIYVAVDRDRCHGINQLTDGHTAPGIKVIVLDDAFQHRYVKAGLTILLIDYNRPIHLDRMLPAGRLREPESGKKRADIIIVSKCPAQMSEAEQQALRYDIAPLPCQQLYFTTLAYGKLQPLFSEEPEKKLEEIRNDDHILLVTGIASPAAIISKLSAYTQFVTPSTFPDHHDFDATDMKRIEDAFRKLPEGKRFIITTEKDAARLIAHPLLSETMKPYIYVLPVEVEFLNKEEHLFNQNIIEYVRKNSRNSSFSKS</sequence>
<evidence type="ECO:0000256" key="1">
    <source>
        <dbReference type="ARBA" id="ARBA00002274"/>
    </source>
</evidence>
<name>A0A412GY07_9BACT</name>
<keyword evidence="7 13" id="KW-0808">Transferase</keyword>
<comment type="catalytic activity">
    <reaction evidence="13">
        <text>a lipid A disaccharide + ATP = a lipid IVA + ADP + H(+)</text>
        <dbReference type="Rhea" id="RHEA:67840"/>
        <dbReference type="ChEBI" id="CHEBI:15378"/>
        <dbReference type="ChEBI" id="CHEBI:30616"/>
        <dbReference type="ChEBI" id="CHEBI:176343"/>
        <dbReference type="ChEBI" id="CHEBI:176425"/>
        <dbReference type="ChEBI" id="CHEBI:456216"/>
        <dbReference type="EC" id="2.7.1.130"/>
    </reaction>
</comment>
<evidence type="ECO:0000256" key="3">
    <source>
        <dbReference type="ARBA" id="ARBA00012071"/>
    </source>
</evidence>
<dbReference type="Pfam" id="PF02606">
    <property type="entry name" value="LpxK"/>
    <property type="match status" value="1"/>
</dbReference>
<dbReference type="Proteomes" id="UP000285864">
    <property type="component" value="Unassembled WGS sequence"/>
</dbReference>
<dbReference type="EMBL" id="QRUU01000004">
    <property type="protein sequence ID" value="RGR99797.1"/>
    <property type="molecule type" value="Genomic_DNA"/>
</dbReference>
<comment type="caution">
    <text evidence="14">The sequence shown here is derived from an EMBL/GenBank/DDBJ whole genome shotgun (WGS) entry which is preliminary data.</text>
</comment>
<evidence type="ECO:0000256" key="8">
    <source>
        <dbReference type="ARBA" id="ARBA00022741"/>
    </source>
</evidence>
<protein>
    <recommendedName>
        <fullName evidence="4 13">Tetraacyldisaccharide 4'-kinase</fullName>
        <ecNumber evidence="3 13">2.7.1.130</ecNumber>
    </recommendedName>
    <alternativeName>
        <fullName evidence="12 13">Lipid A 4'-kinase</fullName>
    </alternativeName>
</protein>
<evidence type="ECO:0000256" key="10">
    <source>
        <dbReference type="ARBA" id="ARBA00022840"/>
    </source>
</evidence>
<organism evidence="14 15">
    <name type="scientific">Phocaeicola coprocola</name>
    <dbReference type="NCBI Taxonomy" id="310298"/>
    <lineage>
        <taxon>Bacteria</taxon>
        <taxon>Pseudomonadati</taxon>
        <taxon>Bacteroidota</taxon>
        <taxon>Bacteroidia</taxon>
        <taxon>Bacteroidales</taxon>
        <taxon>Bacteroidaceae</taxon>
        <taxon>Phocaeicola</taxon>
    </lineage>
</organism>
<gene>
    <name evidence="13 14" type="primary">lpxK</name>
    <name evidence="14" type="ORF">DWY20_01795</name>
</gene>
<evidence type="ECO:0000256" key="11">
    <source>
        <dbReference type="ARBA" id="ARBA00023098"/>
    </source>
</evidence>
<keyword evidence="5 13" id="KW-0444">Lipid biosynthesis</keyword>
<reference evidence="14 15" key="1">
    <citation type="submission" date="2018-08" db="EMBL/GenBank/DDBJ databases">
        <title>A genome reference for cultivated species of the human gut microbiota.</title>
        <authorList>
            <person name="Zou Y."/>
            <person name="Xue W."/>
            <person name="Luo G."/>
        </authorList>
    </citation>
    <scope>NUCLEOTIDE SEQUENCE [LARGE SCALE GENOMIC DNA]</scope>
    <source>
        <strain evidence="14 15">AF24-2</strain>
    </source>
</reference>
<dbReference type="SUPFAM" id="SSF52540">
    <property type="entry name" value="P-loop containing nucleoside triphosphate hydrolases"/>
    <property type="match status" value="1"/>
</dbReference>
<keyword evidence="10 13" id="KW-0067">ATP-binding</keyword>
<dbReference type="PANTHER" id="PTHR42724:SF1">
    <property type="entry name" value="TETRAACYLDISACCHARIDE 4'-KINASE, MITOCHONDRIAL-RELATED"/>
    <property type="match status" value="1"/>
</dbReference>
<keyword evidence="9 13" id="KW-0418">Kinase</keyword>
<evidence type="ECO:0000256" key="4">
    <source>
        <dbReference type="ARBA" id="ARBA00016436"/>
    </source>
</evidence>